<comment type="similarity">
    <text evidence="5">Belongs to the class-III pyridoxal-phosphate-dependent aminotransferase family.</text>
</comment>
<dbReference type="Pfam" id="PF00202">
    <property type="entry name" value="Aminotran_3"/>
    <property type="match status" value="2"/>
</dbReference>
<dbReference type="AlphaFoldDB" id="A0A6I0F029"/>
<dbReference type="InterPro" id="IPR015424">
    <property type="entry name" value="PyrdxlP-dep_Trfase"/>
</dbReference>
<keyword evidence="2 6" id="KW-0032">Aminotransferase</keyword>
<dbReference type="InterPro" id="IPR005814">
    <property type="entry name" value="Aminotrans_3"/>
</dbReference>
<name>A0A6I0F029_9FIRM</name>
<dbReference type="GO" id="GO:0030170">
    <property type="term" value="F:pyridoxal phosphate binding"/>
    <property type="evidence" value="ECO:0007669"/>
    <property type="project" value="InterPro"/>
</dbReference>
<dbReference type="OrthoDB" id="9801052at2"/>
<dbReference type="Gene3D" id="3.90.1150.10">
    <property type="entry name" value="Aspartate Aminotransferase, domain 1"/>
    <property type="match status" value="1"/>
</dbReference>
<reference evidence="6 7" key="1">
    <citation type="submission" date="2019-10" db="EMBL/GenBank/DDBJ databases">
        <title>Alkaliphilus serpentinus sp. nov. and Alkaliphilus pronyensis sp. nov., two novel anaerobic alkaliphilic species isolated from the serpentinized-hosted hydrothermal field of the Prony Bay (New Caledonia).</title>
        <authorList>
            <person name="Postec A."/>
        </authorList>
    </citation>
    <scope>NUCLEOTIDE SEQUENCE [LARGE SCALE GENOMIC DNA]</scope>
    <source>
        <strain evidence="6 7">LacV</strain>
    </source>
</reference>
<keyword evidence="4 5" id="KW-0663">Pyridoxal phosphate</keyword>
<proteinExistence type="inferred from homology"/>
<evidence type="ECO:0000313" key="7">
    <source>
        <dbReference type="Proteomes" id="UP000432715"/>
    </source>
</evidence>
<dbReference type="InterPro" id="IPR015421">
    <property type="entry name" value="PyrdxlP-dep_Trfase_major"/>
</dbReference>
<sequence>MRKNSDRRLKMFEEPEASLTITKTLGTKITTKEYGELIDFQSGCWAAIIGHNRREITDAIKENVDILMHTHQFFDTGHPTALIKKLEEAANLKSSYKGAFLSSGSEAVSLAVKLSEIITGRRMKLSLSISYHGATADLRLPRDQQLWTDLDVAQCLSCSKNIDCRECGNFSYIDFTHFASFVFEAGNSGGLVLCPPQKLIAYLAEEVRAAGGYVVANEVTTGFGRTGKWFGFQHYDYFNNSNTSPDFIALGKGLGNGYPISGLLVISGLASILEETGFRYVQSHIDDPLGCIIARSVIEIIKKEGLIDIGNETGNYLRGKLMEVYELVGGIKEIRGRGMMNIVVLEDNCSAKEVFKHLLEYGVFTGYSEAYNYIHLYPPLTLKTNEVDHLAESLQIILSERIVR</sequence>
<evidence type="ECO:0000256" key="4">
    <source>
        <dbReference type="ARBA" id="ARBA00022898"/>
    </source>
</evidence>
<dbReference type="InterPro" id="IPR050103">
    <property type="entry name" value="Class-III_PLP-dep_AT"/>
</dbReference>
<organism evidence="6 7">
    <name type="scientific">Alkaliphilus pronyensis</name>
    <dbReference type="NCBI Taxonomy" id="1482732"/>
    <lineage>
        <taxon>Bacteria</taxon>
        <taxon>Bacillati</taxon>
        <taxon>Bacillota</taxon>
        <taxon>Clostridia</taxon>
        <taxon>Peptostreptococcales</taxon>
        <taxon>Natronincolaceae</taxon>
        <taxon>Alkaliphilus</taxon>
    </lineage>
</organism>
<keyword evidence="7" id="KW-1185">Reference proteome</keyword>
<accession>A0A6I0F029</accession>
<dbReference type="Gene3D" id="3.40.640.10">
    <property type="entry name" value="Type I PLP-dependent aspartate aminotransferase-like (Major domain)"/>
    <property type="match status" value="1"/>
</dbReference>
<keyword evidence="3 6" id="KW-0808">Transferase</keyword>
<dbReference type="SUPFAM" id="SSF53383">
    <property type="entry name" value="PLP-dependent transferases"/>
    <property type="match status" value="1"/>
</dbReference>
<evidence type="ECO:0000256" key="2">
    <source>
        <dbReference type="ARBA" id="ARBA00022576"/>
    </source>
</evidence>
<evidence type="ECO:0000256" key="5">
    <source>
        <dbReference type="RuleBase" id="RU003560"/>
    </source>
</evidence>
<gene>
    <name evidence="6" type="ORF">F8154_10830</name>
</gene>
<dbReference type="PANTHER" id="PTHR11986">
    <property type="entry name" value="AMINOTRANSFERASE CLASS III"/>
    <property type="match status" value="1"/>
</dbReference>
<comment type="caution">
    <text evidence="6">The sequence shown here is derived from an EMBL/GenBank/DDBJ whole genome shotgun (WGS) entry which is preliminary data.</text>
</comment>
<dbReference type="InterPro" id="IPR015422">
    <property type="entry name" value="PyrdxlP-dep_Trfase_small"/>
</dbReference>
<dbReference type="GO" id="GO:0042802">
    <property type="term" value="F:identical protein binding"/>
    <property type="evidence" value="ECO:0007669"/>
    <property type="project" value="TreeGrafter"/>
</dbReference>
<comment type="cofactor">
    <cofactor evidence="1">
        <name>pyridoxal 5'-phosphate</name>
        <dbReference type="ChEBI" id="CHEBI:597326"/>
    </cofactor>
</comment>
<evidence type="ECO:0000256" key="3">
    <source>
        <dbReference type="ARBA" id="ARBA00022679"/>
    </source>
</evidence>
<evidence type="ECO:0000313" key="6">
    <source>
        <dbReference type="EMBL" id="KAB3533488.1"/>
    </source>
</evidence>
<dbReference type="EMBL" id="WBZC01000040">
    <property type="protein sequence ID" value="KAB3533488.1"/>
    <property type="molecule type" value="Genomic_DNA"/>
</dbReference>
<evidence type="ECO:0000256" key="1">
    <source>
        <dbReference type="ARBA" id="ARBA00001933"/>
    </source>
</evidence>
<dbReference type="Proteomes" id="UP000432715">
    <property type="component" value="Unassembled WGS sequence"/>
</dbReference>
<dbReference type="GO" id="GO:0008483">
    <property type="term" value="F:transaminase activity"/>
    <property type="evidence" value="ECO:0007669"/>
    <property type="project" value="UniProtKB-KW"/>
</dbReference>
<dbReference type="PANTHER" id="PTHR11986:SF79">
    <property type="entry name" value="ACETYLORNITHINE AMINOTRANSFERASE, MITOCHONDRIAL"/>
    <property type="match status" value="1"/>
</dbReference>
<dbReference type="RefSeq" id="WP_151861632.1">
    <property type="nucleotide sequence ID" value="NZ_WBZC01000040.1"/>
</dbReference>
<protein>
    <submittedName>
        <fullName evidence="6">Aminotransferase class III-fold pyridoxal phosphate-dependent enzyme</fullName>
    </submittedName>
</protein>